<gene>
    <name evidence="1" type="ORF">DRF65_05675</name>
</gene>
<name>A0A3D9CDK0_9FLAO</name>
<comment type="caution">
    <text evidence="1">The sequence shown here is derived from an EMBL/GenBank/DDBJ whole genome shotgun (WGS) entry which is preliminary data.</text>
</comment>
<evidence type="ECO:0000313" key="2">
    <source>
        <dbReference type="Proteomes" id="UP000256686"/>
    </source>
</evidence>
<proteinExistence type="predicted"/>
<dbReference type="EMBL" id="QNVT01000003">
    <property type="protein sequence ID" value="REC63581.1"/>
    <property type="molecule type" value="Genomic_DNA"/>
</dbReference>
<accession>A0A3D9CDK0</accession>
<sequence length="128" mass="14629">MNYQILTQYHLEFSIIMMNGRKTGIVRTTDPENKLSASLEDLFIEGYPDGFIETILRNIERALNDIDYDPTEDGCPTFASVTTGKANCFVKSIRKQVPLEIPTLDLKQILMAWTEYFEINDIQDMGLA</sequence>
<dbReference type="AlphaFoldDB" id="A0A3D9CDK0"/>
<evidence type="ECO:0000313" key="1">
    <source>
        <dbReference type="EMBL" id="REC63581.1"/>
    </source>
</evidence>
<protein>
    <submittedName>
        <fullName evidence="1">Uncharacterized protein</fullName>
    </submittedName>
</protein>
<reference evidence="2" key="1">
    <citation type="submission" date="2018-06" db="EMBL/GenBank/DDBJ databases">
        <authorList>
            <person name="Lum Nde A."/>
            <person name="Hugo C."/>
        </authorList>
    </citation>
    <scope>NUCLEOTIDE SEQUENCE [LARGE SCALE GENOMIC DNA]</scope>
    <source>
        <strain evidence="2">1_F178</strain>
    </source>
</reference>
<keyword evidence="2" id="KW-1185">Reference proteome</keyword>
<organism evidence="1 2">
    <name type="scientific">Chryseobacterium pennae</name>
    <dbReference type="NCBI Taxonomy" id="2258962"/>
    <lineage>
        <taxon>Bacteria</taxon>
        <taxon>Pseudomonadati</taxon>
        <taxon>Bacteroidota</taxon>
        <taxon>Flavobacteriia</taxon>
        <taxon>Flavobacteriales</taxon>
        <taxon>Weeksellaceae</taxon>
        <taxon>Chryseobacterium group</taxon>
        <taxon>Chryseobacterium</taxon>
    </lineage>
</organism>
<dbReference type="Proteomes" id="UP000256686">
    <property type="component" value="Unassembled WGS sequence"/>
</dbReference>